<dbReference type="EMBL" id="JAVDTX010000002">
    <property type="protein sequence ID" value="MDR6844642.1"/>
    <property type="molecule type" value="Genomic_DNA"/>
</dbReference>
<proteinExistence type="predicted"/>
<evidence type="ECO:0000256" key="1">
    <source>
        <dbReference type="SAM" id="Phobius"/>
    </source>
</evidence>
<keyword evidence="1" id="KW-0812">Transmembrane</keyword>
<evidence type="ECO:0000313" key="3">
    <source>
        <dbReference type="Proteomes" id="UP001261871"/>
    </source>
</evidence>
<keyword evidence="1" id="KW-0472">Membrane</keyword>
<evidence type="ECO:0000313" key="2">
    <source>
        <dbReference type="EMBL" id="MDR6844642.1"/>
    </source>
</evidence>
<feature type="transmembrane region" description="Helical" evidence="1">
    <location>
        <begin position="119"/>
        <end position="144"/>
    </location>
</feature>
<accession>A0ABU1S0T1</accession>
<feature type="transmembrane region" description="Helical" evidence="1">
    <location>
        <begin position="18"/>
        <end position="36"/>
    </location>
</feature>
<keyword evidence="3" id="KW-1185">Reference proteome</keyword>
<organism evidence="2 3">
    <name type="scientific">Flavobacterium granuli</name>
    <dbReference type="NCBI Taxonomy" id="280093"/>
    <lineage>
        <taxon>Bacteria</taxon>
        <taxon>Pseudomonadati</taxon>
        <taxon>Bacteroidota</taxon>
        <taxon>Flavobacteriia</taxon>
        <taxon>Flavobacteriales</taxon>
        <taxon>Flavobacteriaceae</taxon>
        <taxon>Flavobacterium</taxon>
    </lineage>
</organism>
<feature type="transmembrane region" description="Helical" evidence="1">
    <location>
        <begin position="164"/>
        <end position="193"/>
    </location>
</feature>
<comment type="caution">
    <text evidence="2">The sequence shown here is derived from an EMBL/GenBank/DDBJ whole genome shotgun (WGS) entry which is preliminary data.</text>
</comment>
<gene>
    <name evidence="2" type="ORF">J2W95_001333</name>
</gene>
<name>A0ABU1S0T1_9FLAO</name>
<keyword evidence="1" id="KW-1133">Transmembrane helix</keyword>
<protein>
    <submittedName>
        <fullName evidence="2">ABC-2 type transport system permease protein</fullName>
    </submittedName>
</protein>
<sequence length="278" mass="31626">MIELLRFECIKLIHRRRTFLSIGLMMVLVCLIFWGLKSEGTNALAFIFQSLDRNFEVQGNVLNGYLACFLILNTLWIHVPVLISIVTGDLFSSELENGTIRILMTRPISRNRVALSKHFTAVVFVFFFIICYAIISIIPALILFGKGDLIVAFNGLQIIEESQLPLRFLGAFGFAFLAMTTLAILSVTVSFFVRKSLVSILITLGFIIISTLLQTLSGSLFTGWEFFLITYHFSQWQLFFYSHIDYGAIANSTIWLLLFSIVCIVISIIRFKFLKITE</sequence>
<dbReference type="PANTHER" id="PTHR37305:SF1">
    <property type="entry name" value="MEMBRANE PROTEIN"/>
    <property type="match status" value="1"/>
</dbReference>
<feature type="transmembrane region" description="Helical" evidence="1">
    <location>
        <begin position="244"/>
        <end position="269"/>
    </location>
</feature>
<dbReference type="Pfam" id="PF12730">
    <property type="entry name" value="ABC2_membrane_4"/>
    <property type="match status" value="1"/>
</dbReference>
<dbReference type="RefSeq" id="WP_310005203.1">
    <property type="nucleotide sequence ID" value="NZ_JAVDTX010000002.1"/>
</dbReference>
<dbReference type="Proteomes" id="UP001261871">
    <property type="component" value="Unassembled WGS sequence"/>
</dbReference>
<feature type="transmembrane region" description="Helical" evidence="1">
    <location>
        <begin position="64"/>
        <end position="86"/>
    </location>
</feature>
<reference evidence="2 3" key="1">
    <citation type="submission" date="2023-07" db="EMBL/GenBank/DDBJ databases">
        <title>Sorghum-associated microbial communities from plants grown in Nebraska, USA.</title>
        <authorList>
            <person name="Schachtman D."/>
        </authorList>
    </citation>
    <scope>NUCLEOTIDE SEQUENCE [LARGE SCALE GENOMIC DNA]</scope>
    <source>
        <strain evidence="2 3">BE124</strain>
    </source>
</reference>
<dbReference type="PANTHER" id="PTHR37305">
    <property type="entry name" value="INTEGRAL MEMBRANE PROTEIN-RELATED"/>
    <property type="match status" value="1"/>
</dbReference>
<feature type="transmembrane region" description="Helical" evidence="1">
    <location>
        <begin position="200"/>
        <end position="224"/>
    </location>
</feature>